<dbReference type="InterPro" id="IPR009571">
    <property type="entry name" value="SUR7/Rim9-like_fungi"/>
</dbReference>
<feature type="transmembrane region" description="Helical" evidence="6">
    <location>
        <begin position="93"/>
        <end position="116"/>
    </location>
</feature>
<keyword evidence="3 6" id="KW-1133">Transmembrane helix</keyword>
<reference evidence="7" key="1">
    <citation type="submission" date="2021-03" db="EMBL/GenBank/DDBJ databases">
        <authorList>
            <person name="Tagirdzhanova G."/>
        </authorList>
    </citation>
    <scope>NUCLEOTIDE SEQUENCE</scope>
</reference>
<feature type="compositionally biased region" description="Low complexity" evidence="5">
    <location>
        <begin position="459"/>
        <end position="471"/>
    </location>
</feature>
<dbReference type="Proteomes" id="UP000664203">
    <property type="component" value="Unassembled WGS sequence"/>
</dbReference>
<dbReference type="EMBL" id="CAJPDR010000155">
    <property type="protein sequence ID" value="CAF9922392.1"/>
    <property type="molecule type" value="Genomic_DNA"/>
</dbReference>
<comment type="subcellular location">
    <subcellularLocation>
        <location evidence="1">Membrane</location>
        <topology evidence="1">Multi-pass membrane protein</topology>
    </subcellularLocation>
</comment>
<dbReference type="GO" id="GO:0032153">
    <property type="term" value="C:cell division site"/>
    <property type="evidence" value="ECO:0007669"/>
    <property type="project" value="TreeGrafter"/>
</dbReference>
<dbReference type="AlphaFoldDB" id="A0A8H3FBU0"/>
<organism evidence="7 8">
    <name type="scientific">Alectoria fallacina</name>
    <dbReference type="NCBI Taxonomy" id="1903189"/>
    <lineage>
        <taxon>Eukaryota</taxon>
        <taxon>Fungi</taxon>
        <taxon>Dikarya</taxon>
        <taxon>Ascomycota</taxon>
        <taxon>Pezizomycotina</taxon>
        <taxon>Lecanoromycetes</taxon>
        <taxon>OSLEUM clade</taxon>
        <taxon>Lecanoromycetidae</taxon>
        <taxon>Lecanorales</taxon>
        <taxon>Lecanorineae</taxon>
        <taxon>Parmeliaceae</taxon>
        <taxon>Alectoria</taxon>
    </lineage>
</organism>
<dbReference type="InterPro" id="IPR051380">
    <property type="entry name" value="pH-response_reg_palI/RIM9"/>
</dbReference>
<evidence type="ECO:0000256" key="1">
    <source>
        <dbReference type="ARBA" id="ARBA00004141"/>
    </source>
</evidence>
<sequence length="845" mass="89279">MESHMEYLGIASRVDAARYRSDIEVSEHLSQGGADRGRLGRQNVSPRHDIFSTITSRRTMQFKFVRPNADSASTDPSKEKSNFSLPSNTRHDLSSILIVHPIAAILTLICFILAATSHLHSPSHSPRYLLGLIILSVPTLLITLLAFLVDILLFIPHLAWGGWIVLAATILILASGIVTCAMRRTLVSRKARKKRIAENAEMNGENFYARQAAPPVMAMDRAESPPPLTTQPAMSGGLDDNKLPAFATFETKNAGDDDRIPLNTRTPSNKTVPSMPSSGGQAYSDDGFNRYGGPGRGGPNGMRGGRGGRYNGPRDEYGNPLPPSNAFGPMPPAGRRRDMSEPPMRRQYSDETMNSQSSRGRGRGGNVPRGYGRGGPYGPGRGGPYGPGRGGYGPGRGGYGPGNGRGGIPMGTMAAGAGAGMMADEYGRGQGPPPGYANGFHPEGRPGQYDSLGGPAGYGRSPSAPGYGRRPSPGPPSAPGRYGRQSPGPPSAPGGYRGGPLPGGYGRGPSPSQQTVPGGYGGGPLTGGDYAFARQEAQAGQQPIQLYRNEPSPPLPLQYPGDGEIIGQAIEMDARTGSPGLASPQFPGTQQLRDSDSDVQGLVGLQKQGANKEHKDSPMSLTSVYSGEKPYVPPRSAWTGVTRGVTPPPNTIALDPIELPTSNQNTMRRPRTSSLPQAHAPGHGRNQSSADAYYEDVDPRFVAPETDTARQTQATQSSGAVPSSLMPGISQAPSDLSQAQHPTIETMDPSSSYEELQDGQMSPASDMTSISQRGVNPNWRPGMEGASGQRSGQANLGVPGRREQRHQQQQRDMLLSSNPDFELPGGSGPHGRIPAGVVGQQGQAF</sequence>
<evidence type="ECO:0000313" key="8">
    <source>
        <dbReference type="Proteomes" id="UP000664203"/>
    </source>
</evidence>
<keyword evidence="8" id="KW-1185">Reference proteome</keyword>
<feature type="compositionally biased region" description="Basic and acidic residues" evidence="5">
    <location>
        <begin position="335"/>
        <end position="349"/>
    </location>
</feature>
<keyword evidence="4 6" id="KW-0472">Membrane</keyword>
<dbReference type="Pfam" id="PF06687">
    <property type="entry name" value="SUR7"/>
    <property type="match status" value="1"/>
</dbReference>
<feature type="compositionally biased region" description="Polar residues" evidence="5">
    <location>
        <begin position="660"/>
        <end position="676"/>
    </location>
</feature>
<name>A0A8H3FBU0_9LECA</name>
<feature type="region of interest" description="Disordered" evidence="5">
    <location>
        <begin position="575"/>
        <end position="845"/>
    </location>
</feature>
<evidence type="ECO:0000256" key="5">
    <source>
        <dbReference type="SAM" id="MobiDB-lite"/>
    </source>
</evidence>
<comment type="caution">
    <text evidence="7">The sequence shown here is derived from an EMBL/GenBank/DDBJ whole genome shotgun (WGS) entry which is preliminary data.</text>
</comment>
<evidence type="ECO:0000256" key="6">
    <source>
        <dbReference type="SAM" id="Phobius"/>
    </source>
</evidence>
<feature type="compositionally biased region" description="Gly residues" evidence="5">
    <location>
        <begin position="363"/>
        <end position="398"/>
    </location>
</feature>
<proteinExistence type="predicted"/>
<dbReference type="PANTHER" id="PTHR28013">
    <property type="entry name" value="PROTEIN DCV1-RELATED"/>
    <property type="match status" value="1"/>
</dbReference>
<protein>
    <submittedName>
        <fullName evidence="7">Regulator of ime2</fullName>
    </submittedName>
</protein>
<feature type="region of interest" description="Disordered" evidence="5">
    <location>
        <begin position="422"/>
        <end position="562"/>
    </location>
</feature>
<feature type="transmembrane region" description="Helical" evidence="6">
    <location>
        <begin position="160"/>
        <end position="182"/>
    </location>
</feature>
<dbReference type="GO" id="GO:0005886">
    <property type="term" value="C:plasma membrane"/>
    <property type="evidence" value="ECO:0007669"/>
    <property type="project" value="InterPro"/>
</dbReference>
<feature type="compositionally biased region" description="Gly residues" evidence="5">
    <location>
        <begin position="495"/>
        <end position="507"/>
    </location>
</feature>
<dbReference type="PANTHER" id="PTHR28013:SF3">
    <property type="entry name" value="PROTEIN DCV1-RELATED"/>
    <property type="match status" value="1"/>
</dbReference>
<feature type="compositionally biased region" description="Polar residues" evidence="5">
    <location>
        <begin position="709"/>
        <end position="721"/>
    </location>
</feature>
<dbReference type="GO" id="GO:0035838">
    <property type="term" value="C:growing cell tip"/>
    <property type="evidence" value="ECO:0007669"/>
    <property type="project" value="TreeGrafter"/>
</dbReference>
<feature type="transmembrane region" description="Helical" evidence="6">
    <location>
        <begin position="128"/>
        <end position="154"/>
    </location>
</feature>
<evidence type="ECO:0000256" key="4">
    <source>
        <dbReference type="ARBA" id="ARBA00023136"/>
    </source>
</evidence>
<accession>A0A8H3FBU0</accession>
<gene>
    <name evidence="7" type="primary">RIM9</name>
    <name evidence="7" type="ORF">ALECFALPRED_002074</name>
</gene>
<feature type="compositionally biased region" description="Polar residues" evidence="5">
    <location>
        <begin position="263"/>
        <end position="281"/>
    </location>
</feature>
<feature type="compositionally biased region" description="Polar residues" evidence="5">
    <location>
        <begin position="731"/>
        <end position="775"/>
    </location>
</feature>
<evidence type="ECO:0000313" key="7">
    <source>
        <dbReference type="EMBL" id="CAF9922392.1"/>
    </source>
</evidence>
<evidence type="ECO:0000256" key="3">
    <source>
        <dbReference type="ARBA" id="ARBA00022989"/>
    </source>
</evidence>
<keyword evidence="2 6" id="KW-0812">Transmembrane</keyword>
<evidence type="ECO:0000256" key="2">
    <source>
        <dbReference type="ARBA" id="ARBA00022692"/>
    </source>
</evidence>
<dbReference type="OrthoDB" id="2354757at2759"/>
<feature type="region of interest" description="Disordered" evidence="5">
    <location>
        <begin position="253"/>
        <end position="398"/>
    </location>
</feature>
<feature type="compositionally biased region" description="Gly residues" evidence="5">
    <location>
        <begin position="290"/>
        <end position="310"/>
    </location>
</feature>